<sequence length="59" mass="6662">MEKYLKTVISQEIGVRRQEAALLSPHPTPHTPLPTSHTPHPTPHTPHPTSHFPLPQIYL</sequence>
<evidence type="ECO:0000313" key="3">
    <source>
        <dbReference type="Proteomes" id="UP000034103"/>
    </source>
</evidence>
<dbReference type="EMBL" id="CP011304">
    <property type="protein sequence ID" value="AKE65042.1"/>
    <property type="molecule type" value="Genomic_DNA"/>
</dbReference>
<organism evidence="2 3">
    <name type="scientific">Microcystis aeruginosa NIES-2549</name>
    <dbReference type="NCBI Taxonomy" id="1641812"/>
    <lineage>
        <taxon>Bacteria</taxon>
        <taxon>Bacillati</taxon>
        <taxon>Cyanobacteriota</taxon>
        <taxon>Cyanophyceae</taxon>
        <taxon>Oscillatoriophycideae</taxon>
        <taxon>Chroococcales</taxon>
        <taxon>Microcystaceae</taxon>
        <taxon>Microcystis</taxon>
    </lineage>
</organism>
<feature type="region of interest" description="Disordered" evidence="1">
    <location>
        <begin position="22"/>
        <end position="59"/>
    </location>
</feature>
<dbReference type="AlphaFoldDB" id="A0A0F6U5G1"/>
<dbReference type="HOGENOM" id="CLU_2955329_0_0_3"/>
<gene>
    <name evidence="2" type="ORF">MYAER_2702</name>
</gene>
<dbReference type="PATRIC" id="fig|1641812.3.peg.2797"/>
<name>A0A0F6U5G1_MICAE</name>
<proteinExistence type="predicted"/>
<protein>
    <submittedName>
        <fullName evidence="2">Uncharacterized protein</fullName>
    </submittedName>
</protein>
<accession>A0A0F6U5G1</accession>
<evidence type="ECO:0000313" key="2">
    <source>
        <dbReference type="EMBL" id="AKE65042.1"/>
    </source>
</evidence>
<reference evidence="2 3" key="1">
    <citation type="journal article" date="2015" name="Genome Announc.">
        <title>Complete Genome Sequence of Microcystis aeruginosa NIES-2549, a Bloom-Forming Cyanobacterium from Lake Kasumigaura, Japan.</title>
        <authorList>
            <person name="Yamaguchi H."/>
            <person name="Suzuki S."/>
            <person name="Tanabe Y."/>
            <person name="Osana Y."/>
            <person name="Shimura Y."/>
            <person name="Ishida K."/>
            <person name="Kawachi M."/>
        </authorList>
    </citation>
    <scope>NUCLEOTIDE SEQUENCE [LARGE SCALE GENOMIC DNA]</scope>
    <source>
        <strain evidence="2 3">NIES-2549</strain>
    </source>
</reference>
<dbReference type="Proteomes" id="UP000034103">
    <property type="component" value="Chromosome"/>
</dbReference>
<evidence type="ECO:0000256" key="1">
    <source>
        <dbReference type="SAM" id="MobiDB-lite"/>
    </source>
</evidence>
<feature type="compositionally biased region" description="Low complexity" evidence="1">
    <location>
        <begin position="47"/>
        <end position="59"/>
    </location>
</feature>